<dbReference type="EMBL" id="MFTA01000113">
    <property type="protein sequence ID" value="OGI49466.1"/>
    <property type="molecule type" value="Genomic_DNA"/>
</dbReference>
<gene>
    <name evidence="2" type="ORF">A3B81_01255</name>
</gene>
<accession>A0A1F6TWK0</accession>
<comment type="caution">
    <text evidence="2">The sequence shown here is derived from an EMBL/GenBank/DDBJ whole genome shotgun (WGS) entry which is preliminary data.</text>
</comment>
<keyword evidence="1" id="KW-1133">Transmembrane helix</keyword>
<evidence type="ECO:0000256" key="1">
    <source>
        <dbReference type="SAM" id="Phobius"/>
    </source>
</evidence>
<keyword evidence="1" id="KW-0812">Transmembrane</keyword>
<name>A0A1F6TWK0_9PROT</name>
<sequence length="86" mass="8910">MTAAVFLLATSVYVGFVLKDDCQDAGGAFDAKGAKCLVAKPYVPPFERSGTFLLWASVLAVGTLPAGAAFWAVGKALGLKKRADTT</sequence>
<reference evidence="2 3" key="1">
    <citation type="journal article" date="2016" name="Nat. Commun.">
        <title>Thousands of microbial genomes shed light on interconnected biogeochemical processes in an aquifer system.</title>
        <authorList>
            <person name="Anantharaman K."/>
            <person name="Brown C.T."/>
            <person name="Hug L.A."/>
            <person name="Sharon I."/>
            <person name="Castelle C.J."/>
            <person name="Probst A.J."/>
            <person name="Thomas B.C."/>
            <person name="Singh A."/>
            <person name="Wilkins M.J."/>
            <person name="Karaoz U."/>
            <person name="Brodie E.L."/>
            <person name="Williams K.H."/>
            <person name="Hubbard S.S."/>
            <person name="Banfield J.F."/>
        </authorList>
    </citation>
    <scope>NUCLEOTIDE SEQUENCE [LARGE SCALE GENOMIC DNA]</scope>
</reference>
<protein>
    <submittedName>
        <fullName evidence="2">Uncharacterized protein</fullName>
    </submittedName>
</protein>
<keyword evidence="1" id="KW-0472">Membrane</keyword>
<feature type="transmembrane region" description="Helical" evidence="1">
    <location>
        <begin position="52"/>
        <end position="73"/>
    </location>
</feature>
<evidence type="ECO:0000313" key="3">
    <source>
        <dbReference type="Proteomes" id="UP000179362"/>
    </source>
</evidence>
<dbReference type="AlphaFoldDB" id="A0A1F6TWK0"/>
<dbReference type="Proteomes" id="UP000179362">
    <property type="component" value="Unassembled WGS sequence"/>
</dbReference>
<organism evidence="2 3">
    <name type="scientific">Candidatus Muproteobacteria bacterium RIFCSPHIGHO2_02_FULL_65_16</name>
    <dbReference type="NCBI Taxonomy" id="1817766"/>
    <lineage>
        <taxon>Bacteria</taxon>
        <taxon>Pseudomonadati</taxon>
        <taxon>Pseudomonadota</taxon>
        <taxon>Candidatus Muproteobacteria</taxon>
    </lineage>
</organism>
<evidence type="ECO:0000313" key="2">
    <source>
        <dbReference type="EMBL" id="OGI49466.1"/>
    </source>
</evidence>
<proteinExistence type="predicted"/>